<evidence type="ECO:0000313" key="4">
    <source>
        <dbReference type="Proteomes" id="UP000007879"/>
    </source>
</evidence>
<dbReference type="SMART" id="SM00176">
    <property type="entry name" value="RAN"/>
    <property type="match status" value="1"/>
</dbReference>
<evidence type="ECO:0000256" key="1">
    <source>
        <dbReference type="ARBA" id="ARBA00006270"/>
    </source>
</evidence>
<evidence type="ECO:0000313" key="3">
    <source>
        <dbReference type="EnsemblMetazoa" id="Aqu2.1.39297_001"/>
    </source>
</evidence>
<dbReference type="InParanoid" id="A0A1X7VII6"/>
<dbReference type="PANTHER" id="PTHR47978">
    <property type="match status" value="1"/>
</dbReference>
<comment type="similarity">
    <text evidence="1">Belongs to the small GTPase superfamily. Rab family.</text>
</comment>
<dbReference type="KEGG" id="aqu:100636442"/>
<sequence>MAASSEAGQQIKIVLLGDGTTGKTSLATRISQNNFTKKYDQTLGVDFYLRRLELPGAVQVTLQVWDIGGQTVGGKMLENYIYGANAVLLIYDITNYSSFDNLEEWLKETKKVFANSDRPLPYMMLVANKIDLEHQRTVKREKHLEFAKAHRITSHSLSAKNDDLVYQCFLKAAAGVLKISLTSADLDTSQKVIKADIETEKPASEGATVLLPTKKTVSKNKSVICSLQ</sequence>
<dbReference type="AlphaFoldDB" id="A0A1X7VII6"/>
<dbReference type="SMART" id="SM00173">
    <property type="entry name" value="RAS"/>
    <property type="match status" value="1"/>
</dbReference>
<dbReference type="EnsemblMetazoa" id="XM_003384240.3">
    <property type="protein sequence ID" value="XP_003384288.1"/>
    <property type="gene ID" value="LOC100636442"/>
</dbReference>
<dbReference type="PRINTS" id="PR00449">
    <property type="entry name" value="RASTRNSFRMNG"/>
</dbReference>
<dbReference type="GO" id="GO:0003924">
    <property type="term" value="F:GTPase activity"/>
    <property type="evidence" value="ECO:0007669"/>
    <property type="project" value="InterPro"/>
</dbReference>
<dbReference type="STRING" id="400682.A0A1X7VII6"/>
<evidence type="ECO:0008006" key="5">
    <source>
        <dbReference type="Google" id="ProtNLM"/>
    </source>
</evidence>
<dbReference type="PROSITE" id="PS51421">
    <property type="entry name" value="RAS"/>
    <property type="match status" value="1"/>
</dbReference>
<name>A0A1X7VII6_AMPQE</name>
<reference evidence="3" key="2">
    <citation type="submission" date="2017-05" db="UniProtKB">
        <authorList>
            <consortium name="EnsemblMetazoa"/>
        </authorList>
    </citation>
    <scope>IDENTIFICATION</scope>
</reference>
<gene>
    <name evidence="3" type="primary">100636442</name>
</gene>
<dbReference type="eggNOG" id="KOG0078">
    <property type="taxonomic scope" value="Eukaryota"/>
</dbReference>
<dbReference type="SMART" id="SM00175">
    <property type="entry name" value="RAB"/>
    <property type="match status" value="1"/>
</dbReference>
<evidence type="ECO:0000256" key="2">
    <source>
        <dbReference type="ARBA" id="ARBA00022741"/>
    </source>
</evidence>
<organism evidence="3">
    <name type="scientific">Amphimedon queenslandica</name>
    <name type="common">Sponge</name>
    <dbReference type="NCBI Taxonomy" id="400682"/>
    <lineage>
        <taxon>Eukaryota</taxon>
        <taxon>Metazoa</taxon>
        <taxon>Porifera</taxon>
        <taxon>Demospongiae</taxon>
        <taxon>Heteroscleromorpha</taxon>
        <taxon>Haplosclerida</taxon>
        <taxon>Niphatidae</taxon>
        <taxon>Amphimedon</taxon>
    </lineage>
</organism>
<dbReference type="InterPro" id="IPR005225">
    <property type="entry name" value="Small_GTP-bd"/>
</dbReference>
<keyword evidence="4" id="KW-1185">Reference proteome</keyword>
<dbReference type="NCBIfam" id="TIGR00231">
    <property type="entry name" value="small_GTP"/>
    <property type="match status" value="1"/>
</dbReference>
<dbReference type="SMART" id="SM00174">
    <property type="entry name" value="RHO"/>
    <property type="match status" value="1"/>
</dbReference>
<dbReference type="GO" id="GO:0005525">
    <property type="term" value="F:GTP binding"/>
    <property type="evidence" value="ECO:0007669"/>
    <property type="project" value="InterPro"/>
</dbReference>
<protein>
    <recommendedName>
        <fullName evidence="5">Ras-related protein Rab-28</fullName>
    </recommendedName>
</protein>
<dbReference type="InterPro" id="IPR001806">
    <property type="entry name" value="Small_GTPase"/>
</dbReference>
<dbReference type="OMA" id="YKNVNLH"/>
<keyword evidence="2" id="KW-0547">Nucleotide-binding</keyword>
<dbReference type="OrthoDB" id="6585768at2759"/>
<dbReference type="Proteomes" id="UP000007879">
    <property type="component" value="Unassembled WGS sequence"/>
</dbReference>
<reference evidence="4" key="1">
    <citation type="journal article" date="2010" name="Nature">
        <title>The Amphimedon queenslandica genome and the evolution of animal complexity.</title>
        <authorList>
            <person name="Srivastava M."/>
            <person name="Simakov O."/>
            <person name="Chapman J."/>
            <person name="Fahey B."/>
            <person name="Gauthier M.E."/>
            <person name="Mitros T."/>
            <person name="Richards G.S."/>
            <person name="Conaco C."/>
            <person name="Dacre M."/>
            <person name="Hellsten U."/>
            <person name="Larroux C."/>
            <person name="Putnam N.H."/>
            <person name="Stanke M."/>
            <person name="Adamska M."/>
            <person name="Darling A."/>
            <person name="Degnan S.M."/>
            <person name="Oakley T.H."/>
            <person name="Plachetzki D.C."/>
            <person name="Zhai Y."/>
            <person name="Adamski M."/>
            <person name="Calcino A."/>
            <person name="Cummins S.F."/>
            <person name="Goodstein D.M."/>
            <person name="Harris C."/>
            <person name="Jackson D.J."/>
            <person name="Leys S.P."/>
            <person name="Shu S."/>
            <person name="Woodcroft B.J."/>
            <person name="Vervoort M."/>
            <person name="Kosik K.S."/>
            <person name="Manning G."/>
            <person name="Degnan B.M."/>
            <person name="Rokhsar D.S."/>
        </authorList>
    </citation>
    <scope>NUCLEOTIDE SEQUENCE [LARGE SCALE GENOMIC DNA]</scope>
</reference>
<dbReference type="PROSITE" id="PS51419">
    <property type="entry name" value="RAB"/>
    <property type="match status" value="1"/>
</dbReference>
<proteinExistence type="inferred from homology"/>
<dbReference type="FunFam" id="3.40.50.300:FF:001508">
    <property type="entry name" value="Small GTP-binding protein Rab28, putative"/>
    <property type="match status" value="1"/>
</dbReference>
<dbReference type="EnsemblMetazoa" id="Aqu2.1.39297_001">
    <property type="protein sequence ID" value="Aqu2.1.39297_001"/>
    <property type="gene ID" value="Aqu2.1.39297"/>
</dbReference>
<dbReference type="SUPFAM" id="SSF52540">
    <property type="entry name" value="P-loop containing nucleoside triphosphate hydrolases"/>
    <property type="match status" value="1"/>
</dbReference>
<dbReference type="Pfam" id="PF00071">
    <property type="entry name" value="Ras"/>
    <property type="match status" value="1"/>
</dbReference>
<dbReference type="InterPro" id="IPR027417">
    <property type="entry name" value="P-loop_NTPase"/>
</dbReference>
<accession>A0A1X7VII6</accession>
<dbReference type="Gene3D" id="3.40.50.300">
    <property type="entry name" value="P-loop containing nucleotide triphosphate hydrolases"/>
    <property type="match status" value="1"/>
</dbReference>